<organism evidence="2">
    <name type="scientific">Anguilla anguilla</name>
    <name type="common">European freshwater eel</name>
    <name type="synonym">Muraena anguilla</name>
    <dbReference type="NCBI Taxonomy" id="7936"/>
    <lineage>
        <taxon>Eukaryota</taxon>
        <taxon>Metazoa</taxon>
        <taxon>Chordata</taxon>
        <taxon>Craniata</taxon>
        <taxon>Vertebrata</taxon>
        <taxon>Euteleostomi</taxon>
        <taxon>Actinopterygii</taxon>
        <taxon>Neopterygii</taxon>
        <taxon>Teleostei</taxon>
        <taxon>Anguilliformes</taxon>
        <taxon>Anguillidae</taxon>
        <taxon>Anguilla</taxon>
    </lineage>
</organism>
<dbReference type="EMBL" id="GBXM01073635">
    <property type="protein sequence ID" value="JAH34942.1"/>
    <property type="molecule type" value="Transcribed_RNA"/>
</dbReference>
<reference evidence="2" key="1">
    <citation type="submission" date="2014-11" db="EMBL/GenBank/DDBJ databases">
        <authorList>
            <person name="Amaro Gonzalez C."/>
        </authorList>
    </citation>
    <scope>NUCLEOTIDE SEQUENCE</scope>
</reference>
<proteinExistence type="predicted"/>
<keyword evidence="1" id="KW-0472">Membrane</keyword>
<evidence type="ECO:0000313" key="2">
    <source>
        <dbReference type="EMBL" id="JAH34942.1"/>
    </source>
</evidence>
<keyword evidence="1" id="KW-0812">Transmembrane</keyword>
<name>A0A0E9S169_ANGAN</name>
<protein>
    <submittedName>
        <fullName evidence="2">Uncharacterized protein</fullName>
    </submittedName>
</protein>
<evidence type="ECO:0000256" key="1">
    <source>
        <dbReference type="SAM" id="Phobius"/>
    </source>
</evidence>
<keyword evidence="1" id="KW-1133">Transmembrane helix</keyword>
<feature type="transmembrane region" description="Helical" evidence="1">
    <location>
        <begin position="6"/>
        <end position="27"/>
    </location>
</feature>
<reference evidence="2" key="2">
    <citation type="journal article" date="2015" name="Fish Shellfish Immunol.">
        <title>Early steps in the European eel (Anguilla anguilla)-Vibrio vulnificus interaction in the gills: Role of the RtxA13 toxin.</title>
        <authorList>
            <person name="Callol A."/>
            <person name="Pajuelo D."/>
            <person name="Ebbesson L."/>
            <person name="Teles M."/>
            <person name="MacKenzie S."/>
            <person name="Amaro C."/>
        </authorList>
    </citation>
    <scope>NUCLEOTIDE SEQUENCE</scope>
</reference>
<accession>A0A0E9S169</accession>
<dbReference type="AlphaFoldDB" id="A0A0E9S169"/>
<sequence length="69" mass="7774">MAAPHHAGGCYTLMVAEMSFILTLTLITVKDFERLEKCFINAMINSFTNTFTHSLPNKRHTDNLLEGCI</sequence>